<organism evidence="1 2">
    <name type="scientific">Anabarilius grahami</name>
    <name type="common">Kanglang fish</name>
    <name type="synonym">Barilius grahami</name>
    <dbReference type="NCBI Taxonomy" id="495550"/>
    <lineage>
        <taxon>Eukaryota</taxon>
        <taxon>Metazoa</taxon>
        <taxon>Chordata</taxon>
        <taxon>Craniata</taxon>
        <taxon>Vertebrata</taxon>
        <taxon>Euteleostomi</taxon>
        <taxon>Actinopterygii</taxon>
        <taxon>Neopterygii</taxon>
        <taxon>Teleostei</taxon>
        <taxon>Ostariophysi</taxon>
        <taxon>Cypriniformes</taxon>
        <taxon>Xenocyprididae</taxon>
        <taxon>Xenocypridinae</taxon>
        <taxon>Xenocypridinae incertae sedis</taxon>
        <taxon>Anabarilius</taxon>
    </lineage>
</organism>
<dbReference type="AlphaFoldDB" id="A0A3N0Y1D7"/>
<evidence type="ECO:0000313" key="2">
    <source>
        <dbReference type="Proteomes" id="UP000281406"/>
    </source>
</evidence>
<keyword evidence="1" id="KW-0808">Transferase</keyword>
<keyword evidence="2" id="KW-1185">Reference proteome</keyword>
<keyword evidence="1" id="KW-0418">Kinase</keyword>
<dbReference type="GO" id="GO:0016301">
    <property type="term" value="F:kinase activity"/>
    <property type="evidence" value="ECO:0007669"/>
    <property type="project" value="UniProtKB-KW"/>
</dbReference>
<sequence>MPDTSAFLFIQLDADRDEEEVFCDISMTVDNKLYPTKEPVADGHTFNDQLKHSKTMLNIQRLFPAPEADLYTFTWNLNTDCNRRLNSTGSDWTHLSAISHYRLKAAHTLSGFIMSDSPQVTHNLQLLLLSPDKNIACGACGVWKVTGARSHASLTRNVMAVIDKPEGQSTHISHKERNGSD</sequence>
<gene>
    <name evidence="1" type="ORF">DPX16_10219</name>
</gene>
<reference evidence="1 2" key="1">
    <citation type="submission" date="2018-10" db="EMBL/GenBank/DDBJ databases">
        <title>Genome assembly for a Yunnan-Guizhou Plateau 3E fish, Anabarilius grahami (Regan), and its evolutionary and genetic applications.</title>
        <authorList>
            <person name="Jiang W."/>
        </authorList>
    </citation>
    <scope>NUCLEOTIDE SEQUENCE [LARGE SCALE GENOMIC DNA]</scope>
    <source>
        <strain evidence="1">AG-KIZ</strain>
        <tissue evidence="1">Muscle</tissue>
    </source>
</reference>
<evidence type="ECO:0000313" key="1">
    <source>
        <dbReference type="EMBL" id="ROK87079.1"/>
    </source>
</evidence>
<dbReference type="OrthoDB" id="8446971at2759"/>
<accession>A0A3N0Y1D7</accession>
<dbReference type="Proteomes" id="UP000281406">
    <property type="component" value="Unassembled WGS sequence"/>
</dbReference>
<protein>
    <submittedName>
        <fullName evidence="1">Adenylate kinase isoenzyme 5</fullName>
    </submittedName>
</protein>
<comment type="caution">
    <text evidence="1">The sequence shown here is derived from an EMBL/GenBank/DDBJ whole genome shotgun (WGS) entry which is preliminary data.</text>
</comment>
<dbReference type="EMBL" id="RJVU01055202">
    <property type="protein sequence ID" value="ROK87079.1"/>
    <property type="molecule type" value="Genomic_DNA"/>
</dbReference>
<name>A0A3N0Y1D7_ANAGA</name>
<proteinExistence type="predicted"/>